<dbReference type="Pfam" id="PF18480">
    <property type="entry name" value="DUF5615"/>
    <property type="match status" value="1"/>
</dbReference>
<feature type="domain" description="DUF5615" evidence="1">
    <location>
        <begin position="7"/>
        <end position="91"/>
    </location>
</feature>
<reference evidence="2 3" key="1">
    <citation type="journal article" date="2016" name="Nat. Commun.">
        <title>Thousands of microbial genomes shed light on interconnected biogeochemical processes in an aquifer system.</title>
        <authorList>
            <person name="Anantharaman K."/>
            <person name="Brown C.T."/>
            <person name="Hug L.A."/>
            <person name="Sharon I."/>
            <person name="Castelle C.J."/>
            <person name="Probst A.J."/>
            <person name="Thomas B.C."/>
            <person name="Singh A."/>
            <person name="Wilkins M.J."/>
            <person name="Karaoz U."/>
            <person name="Brodie E.L."/>
            <person name="Williams K.H."/>
            <person name="Hubbard S.S."/>
            <person name="Banfield J.F."/>
        </authorList>
    </citation>
    <scope>NUCLEOTIDE SEQUENCE [LARGE SCALE GENOMIC DNA]</scope>
</reference>
<comment type="caution">
    <text evidence="2">The sequence shown here is derived from an EMBL/GenBank/DDBJ whole genome shotgun (WGS) entry which is preliminary data.</text>
</comment>
<organism evidence="2 3">
    <name type="scientific">Candidatus Woesebacteria bacterium RBG_16_39_8b</name>
    <dbReference type="NCBI Taxonomy" id="1802482"/>
    <lineage>
        <taxon>Bacteria</taxon>
        <taxon>Candidatus Woeseibacteriota</taxon>
    </lineage>
</organism>
<proteinExistence type="predicted"/>
<dbReference type="Proteomes" id="UP000179013">
    <property type="component" value="Unassembled WGS sequence"/>
</dbReference>
<name>A0A1F7XCB9_9BACT</name>
<evidence type="ECO:0000313" key="2">
    <source>
        <dbReference type="EMBL" id="OGM12674.1"/>
    </source>
</evidence>
<accession>A0A1F7XCB9</accession>
<dbReference type="AlphaFoldDB" id="A0A1F7XCB9"/>
<evidence type="ECO:0000259" key="1">
    <source>
        <dbReference type="Pfam" id="PF18480"/>
    </source>
</evidence>
<sequence length="109" mass="12602">MPLSKFTGFDFVHITFLAKPQISDEEVIAIAKKQKRVIITHDLDYGEIYYLKEQGKIGVIQLRLSDQTSKSTQERLTHFFKSKKSKDISLNKSLVTISDKKVRVFPEKN</sequence>
<protein>
    <recommendedName>
        <fullName evidence="1">DUF5615 domain-containing protein</fullName>
    </recommendedName>
</protein>
<gene>
    <name evidence="2" type="ORF">A2V80_01880</name>
</gene>
<dbReference type="InterPro" id="IPR041049">
    <property type="entry name" value="DUF5615"/>
</dbReference>
<evidence type="ECO:0000313" key="3">
    <source>
        <dbReference type="Proteomes" id="UP000179013"/>
    </source>
</evidence>
<dbReference type="EMBL" id="MGFU01000017">
    <property type="protein sequence ID" value="OGM12674.1"/>
    <property type="molecule type" value="Genomic_DNA"/>
</dbReference>